<dbReference type="AlphaFoldDB" id="A0A1J5TPX0"/>
<reference evidence="1 2" key="1">
    <citation type="submission" date="2016-08" db="EMBL/GenBank/DDBJ databases">
        <title>New Insights into Marine Group III Euryarchaeota, from dark to light.</title>
        <authorList>
            <person name="Haro-Moreno J.M."/>
            <person name="Rodriguez-Valera F."/>
            <person name="Lopez-Garcia P."/>
            <person name="Moreira D."/>
            <person name="Martin-Cuadrado A.B."/>
        </authorList>
    </citation>
    <scope>NUCLEOTIDE SEQUENCE [LARGE SCALE GENOMIC DNA]</scope>
    <source>
        <strain evidence="1">CG-Epi2</strain>
    </source>
</reference>
<dbReference type="Proteomes" id="UP000183615">
    <property type="component" value="Unassembled WGS sequence"/>
</dbReference>
<comment type="caution">
    <text evidence="1">The sequence shown here is derived from an EMBL/GenBank/DDBJ whole genome shotgun (WGS) entry which is preliminary data.</text>
</comment>
<name>A0A1J5TPX0_9ARCH</name>
<protein>
    <submittedName>
        <fullName evidence="1">Uncharacterized protein</fullName>
    </submittedName>
</protein>
<sequence length="125" mass="14415">MSRLDDLDIAILSFVSDFPNSTITSCAKELYNPEDTEMLQKKDTMLRHRYKGLVTENLLIKSAEERKSTYKINKTRIKFGNAKDLGTKKIIPDYIINDFCIAIFMDDGFVVKSLDKLEHKWSSSN</sequence>
<organism evidence="1 2">
    <name type="scientific">Marine Group III euryarchaeote CG-Epi2</name>
    <dbReference type="NCBI Taxonomy" id="1888996"/>
    <lineage>
        <taxon>Archaea</taxon>
        <taxon>Methanobacteriati</taxon>
        <taxon>Thermoplasmatota</taxon>
        <taxon>Thermoplasmata</taxon>
        <taxon>Candidatus Thermoprofundales</taxon>
    </lineage>
</organism>
<dbReference type="EMBL" id="MIYZ01000003">
    <property type="protein sequence ID" value="OIR22967.1"/>
    <property type="molecule type" value="Genomic_DNA"/>
</dbReference>
<evidence type="ECO:0000313" key="1">
    <source>
        <dbReference type="EMBL" id="OIR22967.1"/>
    </source>
</evidence>
<proteinExistence type="predicted"/>
<evidence type="ECO:0000313" key="2">
    <source>
        <dbReference type="Proteomes" id="UP000183615"/>
    </source>
</evidence>
<accession>A0A1J5TPX0</accession>
<gene>
    <name evidence="1" type="ORF">BET99_03175</name>
</gene>